<dbReference type="Proteomes" id="UP001154282">
    <property type="component" value="Unassembled WGS sequence"/>
</dbReference>
<proteinExistence type="predicted"/>
<comment type="caution">
    <text evidence="2">The sequence shown here is derived from an EMBL/GenBank/DDBJ whole genome shotgun (WGS) entry which is preliminary data.</text>
</comment>
<dbReference type="AlphaFoldDB" id="A0AAV0HXZ1"/>
<gene>
    <name evidence="2" type="ORF">LITE_LOCUS6635</name>
</gene>
<organism evidence="2 3">
    <name type="scientific">Linum tenue</name>
    <dbReference type="NCBI Taxonomy" id="586396"/>
    <lineage>
        <taxon>Eukaryota</taxon>
        <taxon>Viridiplantae</taxon>
        <taxon>Streptophyta</taxon>
        <taxon>Embryophyta</taxon>
        <taxon>Tracheophyta</taxon>
        <taxon>Spermatophyta</taxon>
        <taxon>Magnoliopsida</taxon>
        <taxon>eudicotyledons</taxon>
        <taxon>Gunneridae</taxon>
        <taxon>Pentapetalae</taxon>
        <taxon>rosids</taxon>
        <taxon>fabids</taxon>
        <taxon>Malpighiales</taxon>
        <taxon>Linaceae</taxon>
        <taxon>Linum</taxon>
    </lineage>
</organism>
<feature type="region of interest" description="Disordered" evidence="1">
    <location>
        <begin position="1"/>
        <end position="44"/>
    </location>
</feature>
<dbReference type="EMBL" id="CAMGYJ010000003">
    <property type="protein sequence ID" value="CAI0390175.1"/>
    <property type="molecule type" value="Genomic_DNA"/>
</dbReference>
<feature type="compositionally biased region" description="Polar residues" evidence="1">
    <location>
        <begin position="1"/>
        <end position="15"/>
    </location>
</feature>
<sequence>MCLGNLTSSTPTSSYKEMEAGNSSSTRGLTQLPTTTTTPSTGTLPPLCGMWTVCQSEFTATTRARGYLSQTNKG</sequence>
<evidence type="ECO:0000313" key="3">
    <source>
        <dbReference type="Proteomes" id="UP001154282"/>
    </source>
</evidence>
<evidence type="ECO:0000313" key="2">
    <source>
        <dbReference type="EMBL" id="CAI0390175.1"/>
    </source>
</evidence>
<name>A0AAV0HXZ1_9ROSI</name>
<keyword evidence="3" id="KW-1185">Reference proteome</keyword>
<accession>A0AAV0HXZ1</accession>
<protein>
    <submittedName>
        <fullName evidence="2">Uncharacterized protein</fullName>
    </submittedName>
</protein>
<evidence type="ECO:0000256" key="1">
    <source>
        <dbReference type="SAM" id="MobiDB-lite"/>
    </source>
</evidence>
<feature type="compositionally biased region" description="Low complexity" evidence="1">
    <location>
        <begin position="25"/>
        <end position="44"/>
    </location>
</feature>
<reference evidence="2" key="1">
    <citation type="submission" date="2022-08" db="EMBL/GenBank/DDBJ databases">
        <authorList>
            <person name="Gutierrez-Valencia J."/>
        </authorList>
    </citation>
    <scope>NUCLEOTIDE SEQUENCE</scope>
</reference>